<reference evidence="2 3" key="1">
    <citation type="journal article" date="2018" name="Front. Plant Sci.">
        <title>Red Clover (Trifolium pratense) and Zigzag Clover (T. medium) - A Picture of Genomic Similarities and Differences.</title>
        <authorList>
            <person name="Dluhosova J."/>
            <person name="Istvanek J."/>
            <person name="Nedelnik J."/>
            <person name="Repkova J."/>
        </authorList>
    </citation>
    <scope>NUCLEOTIDE SEQUENCE [LARGE SCALE GENOMIC DNA]</scope>
    <source>
        <strain evidence="3">cv. 10/8</strain>
        <tissue evidence="2">Leaf</tissue>
    </source>
</reference>
<proteinExistence type="predicted"/>
<evidence type="ECO:0000313" key="3">
    <source>
        <dbReference type="Proteomes" id="UP000265520"/>
    </source>
</evidence>
<keyword evidence="3" id="KW-1185">Reference proteome</keyword>
<feature type="compositionally biased region" description="Polar residues" evidence="1">
    <location>
        <begin position="43"/>
        <end position="58"/>
    </location>
</feature>
<evidence type="ECO:0000313" key="2">
    <source>
        <dbReference type="EMBL" id="MCI64682.1"/>
    </source>
</evidence>
<dbReference type="AlphaFoldDB" id="A0A392TUC9"/>
<dbReference type="EMBL" id="LXQA010660980">
    <property type="protein sequence ID" value="MCI64682.1"/>
    <property type="molecule type" value="Genomic_DNA"/>
</dbReference>
<evidence type="ECO:0000256" key="1">
    <source>
        <dbReference type="SAM" id="MobiDB-lite"/>
    </source>
</evidence>
<comment type="caution">
    <text evidence="2">The sequence shown here is derived from an EMBL/GenBank/DDBJ whole genome shotgun (WGS) entry which is preliminary data.</text>
</comment>
<feature type="region of interest" description="Disordered" evidence="1">
    <location>
        <begin position="22"/>
        <end position="68"/>
    </location>
</feature>
<organism evidence="2 3">
    <name type="scientific">Trifolium medium</name>
    <dbReference type="NCBI Taxonomy" id="97028"/>
    <lineage>
        <taxon>Eukaryota</taxon>
        <taxon>Viridiplantae</taxon>
        <taxon>Streptophyta</taxon>
        <taxon>Embryophyta</taxon>
        <taxon>Tracheophyta</taxon>
        <taxon>Spermatophyta</taxon>
        <taxon>Magnoliopsida</taxon>
        <taxon>eudicotyledons</taxon>
        <taxon>Gunneridae</taxon>
        <taxon>Pentapetalae</taxon>
        <taxon>rosids</taxon>
        <taxon>fabids</taxon>
        <taxon>Fabales</taxon>
        <taxon>Fabaceae</taxon>
        <taxon>Papilionoideae</taxon>
        <taxon>50 kb inversion clade</taxon>
        <taxon>NPAAA clade</taxon>
        <taxon>Hologalegina</taxon>
        <taxon>IRL clade</taxon>
        <taxon>Trifolieae</taxon>
        <taxon>Trifolium</taxon>
    </lineage>
</organism>
<sequence>KESTSIVADKGEVTEVVQFPSKKRKVSNTAIDDAAKGKRTVPAQPSSSQAVPTASRGDSSPAWDPLLNPLLRRLSA</sequence>
<dbReference type="Proteomes" id="UP000265520">
    <property type="component" value="Unassembled WGS sequence"/>
</dbReference>
<feature type="non-terminal residue" evidence="2">
    <location>
        <position position="1"/>
    </location>
</feature>
<accession>A0A392TUC9</accession>
<name>A0A392TUC9_9FABA</name>
<protein>
    <submittedName>
        <fullName evidence="2">Uncharacterized protein</fullName>
    </submittedName>
</protein>